<feature type="compositionally biased region" description="Polar residues" evidence="1">
    <location>
        <begin position="67"/>
        <end position="82"/>
    </location>
</feature>
<dbReference type="GO" id="GO:0045662">
    <property type="term" value="P:negative regulation of myoblast differentiation"/>
    <property type="evidence" value="ECO:0007669"/>
    <property type="project" value="Ensembl"/>
</dbReference>
<evidence type="ECO:0000313" key="3">
    <source>
        <dbReference type="Proteomes" id="UP000694426"/>
    </source>
</evidence>
<dbReference type="SUPFAM" id="SSF52540">
    <property type="entry name" value="P-loop containing nucleoside triphosphate hydrolases"/>
    <property type="match status" value="1"/>
</dbReference>
<feature type="compositionally biased region" description="Basic residues" evidence="1">
    <location>
        <begin position="40"/>
        <end position="49"/>
    </location>
</feature>
<dbReference type="PANTHER" id="PTHR10285">
    <property type="entry name" value="URIDINE KINASE"/>
    <property type="match status" value="1"/>
</dbReference>
<dbReference type="Gene3D" id="3.40.50.300">
    <property type="entry name" value="P-loop containing nucleotide triphosphate hydrolases"/>
    <property type="match status" value="1"/>
</dbReference>
<reference evidence="2" key="1">
    <citation type="submission" date="2025-08" db="UniProtKB">
        <authorList>
            <consortium name="Ensembl"/>
        </authorList>
    </citation>
    <scope>IDENTIFICATION</scope>
</reference>
<dbReference type="GO" id="GO:0050262">
    <property type="term" value="F:ribosylnicotinamide kinase activity"/>
    <property type="evidence" value="ECO:0007669"/>
    <property type="project" value="Ensembl"/>
</dbReference>
<dbReference type="CDD" id="cd02024">
    <property type="entry name" value="NRK1"/>
    <property type="match status" value="1"/>
</dbReference>
<dbReference type="GO" id="GO:0061769">
    <property type="term" value="F:nicotinate riboside kinase activity"/>
    <property type="evidence" value="ECO:0007669"/>
    <property type="project" value="Ensembl"/>
</dbReference>
<dbReference type="GO" id="GO:0046495">
    <property type="term" value="P:nicotinamide riboside metabolic process"/>
    <property type="evidence" value="ECO:0007669"/>
    <property type="project" value="Ensembl"/>
</dbReference>
<accession>A0A8B9C5T3</accession>
<dbReference type="GO" id="GO:0005654">
    <property type="term" value="C:nucleoplasm"/>
    <property type="evidence" value="ECO:0007669"/>
    <property type="project" value="Ensembl"/>
</dbReference>
<feature type="region of interest" description="Disordered" evidence="1">
    <location>
        <begin position="1"/>
        <end position="82"/>
    </location>
</feature>
<dbReference type="GO" id="GO:0006741">
    <property type="term" value="P:NADP+ biosynthetic process"/>
    <property type="evidence" value="ECO:0007669"/>
    <property type="project" value="Ensembl"/>
</dbReference>
<dbReference type="AlphaFoldDB" id="A0A8B9C5T3"/>
<gene>
    <name evidence="2" type="primary">NMRK2</name>
</gene>
<dbReference type="InterPro" id="IPR027417">
    <property type="entry name" value="P-loop_NTPase"/>
</dbReference>
<keyword evidence="3" id="KW-1185">Reference proteome</keyword>
<proteinExistence type="predicted"/>
<dbReference type="Proteomes" id="UP000694426">
    <property type="component" value="Unplaced"/>
</dbReference>
<name>A0A8B9C5T3_9AVES</name>
<dbReference type="GO" id="GO:0034355">
    <property type="term" value="P:NAD+ biosynthetic process via the salvage pathway"/>
    <property type="evidence" value="ECO:0007669"/>
    <property type="project" value="Ensembl"/>
</dbReference>
<dbReference type="GeneTree" id="ENSGT00940000159842"/>
<sequence length="246" mass="27398">MAAGPLPSAAGEGGRGRSPRGGGGGGGGGESQSAPSALRRGGKFKRGARAARTPKWFCQRRVPPSAPQSSSRHQRWQNHADQQACQGAAQLLRRPPGRLLQVLDSLDMEAMVSTVRAWIENPVKFARSHGVNVTPGSKEPASKDIHILVIEGFLLYNYKPLIDLFDTRYYLAVPYDECKRRRSTRNYTVPDPPGLFDGHVWPMYLKHRKEMEDNGVDVVYLDGLKSRDELYNQVFEDIQNRLLNCL</sequence>
<dbReference type="GO" id="GO:0005829">
    <property type="term" value="C:cytosol"/>
    <property type="evidence" value="ECO:0007669"/>
    <property type="project" value="Ensembl"/>
</dbReference>
<organism evidence="2 3">
    <name type="scientific">Anser brachyrhynchus</name>
    <name type="common">Pink-footed goose</name>
    <dbReference type="NCBI Taxonomy" id="132585"/>
    <lineage>
        <taxon>Eukaryota</taxon>
        <taxon>Metazoa</taxon>
        <taxon>Chordata</taxon>
        <taxon>Craniata</taxon>
        <taxon>Vertebrata</taxon>
        <taxon>Euteleostomi</taxon>
        <taxon>Archelosauria</taxon>
        <taxon>Archosauria</taxon>
        <taxon>Dinosauria</taxon>
        <taxon>Saurischia</taxon>
        <taxon>Theropoda</taxon>
        <taxon>Coelurosauria</taxon>
        <taxon>Aves</taxon>
        <taxon>Neognathae</taxon>
        <taxon>Galloanserae</taxon>
        <taxon>Anseriformes</taxon>
        <taxon>Anatidae</taxon>
        <taxon>Anserinae</taxon>
        <taxon>Anser</taxon>
    </lineage>
</organism>
<protein>
    <submittedName>
        <fullName evidence="2">Nicotinamide riboside kinase 2</fullName>
    </submittedName>
</protein>
<dbReference type="Ensembl" id="ENSABRT00000021012.1">
    <property type="protein sequence ID" value="ENSABRP00000014736.1"/>
    <property type="gene ID" value="ENSABRG00000012985.1"/>
</dbReference>
<feature type="compositionally biased region" description="Gly residues" evidence="1">
    <location>
        <begin position="19"/>
        <end position="30"/>
    </location>
</feature>
<reference evidence="2" key="2">
    <citation type="submission" date="2025-09" db="UniProtKB">
        <authorList>
            <consortium name="Ensembl"/>
        </authorList>
    </citation>
    <scope>IDENTIFICATION</scope>
</reference>
<evidence type="ECO:0000256" key="1">
    <source>
        <dbReference type="SAM" id="MobiDB-lite"/>
    </source>
</evidence>
<dbReference type="GO" id="GO:0005886">
    <property type="term" value="C:plasma membrane"/>
    <property type="evidence" value="ECO:0007669"/>
    <property type="project" value="Ensembl"/>
</dbReference>
<evidence type="ECO:0000313" key="2">
    <source>
        <dbReference type="Ensembl" id="ENSABRP00000014736.1"/>
    </source>
</evidence>